<feature type="region of interest" description="Disordered" evidence="5">
    <location>
        <begin position="321"/>
        <end position="353"/>
    </location>
</feature>
<organism evidence="7 8">
    <name type="scientific">Malassezia pachydermatis</name>
    <dbReference type="NCBI Taxonomy" id="77020"/>
    <lineage>
        <taxon>Eukaryota</taxon>
        <taxon>Fungi</taxon>
        <taxon>Dikarya</taxon>
        <taxon>Basidiomycota</taxon>
        <taxon>Ustilaginomycotina</taxon>
        <taxon>Malasseziomycetes</taxon>
        <taxon>Malasseziales</taxon>
        <taxon>Malasseziaceae</taxon>
        <taxon>Malassezia</taxon>
    </lineage>
</organism>
<gene>
    <name evidence="7" type="ORF">Malapachy_0407</name>
</gene>
<dbReference type="InterPro" id="IPR011598">
    <property type="entry name" value="bHLH_dom"/>
</dbReference>
<dbReference type="SUPFAM" id="SSF47459">
    <property type="entry name" value="HLH, helix-loop-helix DNA-binding domain"/>
    <property type="match status" value="1"/>
</dbReference>
<proteinExistence type="predicted"/>
<dbReference type="Proteomes" id="UP000037751">
    <property type="component" value="Unassembled WGS sequence"/>
</dbReference>
<evidence type="ECO:0000256" key="3">
    <source>
        <dbReference type="ARBA" id="ARBA00023163"/>
    </source>
</evidence>
<evidence type="ECO:0000256" key="4">
    <source>
        <dbReference type="ARBA" id="ARBA00023242"/>
    </source>
</evidence>
<dbReference type="Gene3D" id="4.10.280.10">
    <property type="entry name" value="Helix-loop-helix DNA-binding domain"/>
    <property type="match status" value="2"/>
</dbReference>
<dbReference type="VEuPathDB" id="FungiDB:Malapachy_0407"/>
<dbReference type="SMART" id="SM00353">
    <property type="entry name" value="HLH"/>
    <property type="match status" value="1"/>
</dbReference>
<dbReference type="InterPro" id="IPR051732">
    <property type="entry name" value="USF"/>
</dbReference>
<dbReference type="STRING" id="77020.A0A0M8MHL6"/>
<dbReference type="GO" id="GO:0046983">
    <property type="term" value="F:protein dimerization activity"/>
    <property type="evidence" value="ECO:0007669"/>
    <property type="project" value="InterPro"/>
</dbReference>
<evidence type="ECO:0000313" key="7">
    <source>
        <dbReference type="EMBL" id="KOS12626.1"/>
    </source>
</evidence>
<dbReference type="PANTHER" id="PTHR46117">
    <property type="entry name" value="FI24210P1"/>
    <property type="match status" value="1"/>
</dbReference>
<feature type="domain" description="BHLH" evidence="6">
    <location>
        <begin position="148"/>
        <end position="303"/>
    </location>
</feature>
<feature type="compositionally biased region" description="Basic and acidic residues" evidence="5">
    <location>
        <begin position="146"/>
        <end position="157"/>
    </location>
</feature>
<evidence type="ECO:0000256" key="1">
    <source>
        <dbReference type="ARBA" id="ARBA00004123"/>
    </source>
</evidence>
<reference evidence="7 8" key="1">
    <citation type="submission" date="2015-07" db="EMBL/GenBank/DDBJ databases">
        <title>Draft Genome Sequence of Malassezia furfur CBS1878 and Malassezia pachydermatis CBS1879.</title>
        <authorList>
            <person name="Triana S."/>
            <person name="Ohm R."/>
            <person name="Gonzalez A."/>
            <person name="DeCock H."/>
            <person name="Restrepo S."/>
            <person name="Celis A."/>
        </authorList>
    </citation>
    <scope>NUCLEOTIDE SEQUENCE [LARGE SCALE GENOMIC DNA]</scope>
    <source>
        <strain evidence="7 8">CBS 1879</strain>
    </source>
</reference>
<comment type="caution">
    <text evidence="7">The sequence shown here is derived from an EMBL/GenBank/DDBJ whole genome shotgun (WGS) entry which is preliminary data.</text>
</comment>
<dbReference type="PANTHER" id="PTHR46117:SF3">
    <property type="entry name" value="FI24210P1"/>
    <property type="match status" value="1"/>
</dbReference>
<protein>
    <submittedName>
        <fullName evidence="7">Hlh-domain-containing protein</fullName>
    </submittedName>
</protein>
<feature type="region of interest" description="Disordered" evidence="5">
    <location>
        <begin position="99"/>
        <end position="164"/>
    </location>
</feature>
<feature type="region of interest" description="Disordered" evidence="5">
    <location>
        <begin position="26"/>
        <end position="66"/>
    </location>
</feature>
<dbReference type="InterPro" id="IPR036638">
    <property type="entry name" value="HLH_DNA-bd_sf"/>
</dbReference>
<dbReference type="OrthoDB" id="690068at2759"/>
<feature type="region of interest" description="Disordered" evidence="5">
    <location>
        <begin position="215"/>
        <end position="243"/>
    </location>
</feature>
<sequence>MSSCSVPVPNDLIRRMATSCHVQMPMSSMPESTQTNPAAPISSQWGSDPHHGSMLSQSEEAYASPPEVPADWQRTMVQRRPVPARTQSQTMSEIEALDTDGSIFSEGHGMDDEPRRLSANSSSADAARLTNDEQCSMEKRRRRRESHNAVERRRRDNINSQITEPVATLLPEAMLRDAISTSTQGGNSAAWTFGPDTAVKVAQNRSQFGSWYIAQSSTQSGDKSDTPNSPTESPSPKAEESEAECVPKSSCLRMSSCTSFAATLAPVNADNPALAAAQAKPNKGIILRKSVEYIRQLQQFLDMQMSRNEMLEKELRQLYHSHSSGTPHEGVDVKAETSTQESVSPQSCDLDVRWNIEERDDGQKPSFSTMFPDTDVRPMLPLATDGVVLFPSNV</sequence>
<keyword evidence="8" id="KW-1185">Reference proteome</keyword>
<keyword evidence="4" id="KW-0539">Nucleus</keyword>
<evidence type="ECO:0000259" key="6">
    <source>
        <dbReference type="SMART" id="SM00353"/>
    </source>
</evidence>
<dbReference type="GO" id="GO:0000978">
    <property type="term" value="F:RNA polymerase II cis-regulatory region sequence-specific DNA binding"/>
    <property type="evidence" value="ECO:0007669"/>
    <property type="project" value="TreeGrafter"/>
</dbReference>
<feature type="compositionally biased region" description="Polar residues" evidence="5">
    <location>
        <begin position="336"/>
        <end position="347"/>
    </location>
</feature>
<name>A0A0M8MHL6_9BASI</name>
<evidence type="ECO:0000313" key="8">
    <source>
        <dbReference type="Proteomes" id="UP000037751"/>
    </source>
</evidence>
<evidence type="ECO:0000256" key="2">
    <source>
        <dbReference type="ARBA" id="ARBA00023015"/>
    </source>
</evidence>
<feature type="compositionally biased region" description="Polar residues" evidence="5">
    <location>
        <begin position="26"/>
        <end position="46"/>
    </location>
</feature>
<dbReference type="GeneID" id="28726803"/>
<dbReference type="RefSeq" id="XP_017990258.1">
    <property type="nucleotide sequence ID" value="XM_018134928.1"/>
</dbReference>
<evidence type="ECO:0000256" key="5">
    <source>
        <dbReference type="SAM" id="MobiDB-lite"/>
    </source>
</evidence>
<comment type="subcellular location">
    <subcellularLocation>
        <location evidence="1">Nucleus</location>
    </subcellularLocation>
</comment>
<accession>A0A0M8MHL6</accession>
<dbReference type="GO" id="GO:0005634">
    <property type="term" value="C:nucleus"/>
    <property type="evidence" value="ECO:0007669"/>
    <property type="project" value="UniProtKB-SubCell"/>
</dbReference>
<dbReference type="AlphaFoldDB" id="A0A0M8MHL6"/>
<keyword evidence="3" id="KW-0804">Transcription</keyword>
<keyword evidence="2" id="KW-0805">Transcription regulation</keyword>
<dbReference type="GO" id="GO:0000981">
    <property type="term" value="F:DNA-binding transcription factor activity, RNA polymerase II-specific"/>
    <property type="evidence" value="ECO:0007669"/>
    <property type="project" value="TreeGrafter"/>
</dbReference>
<dbReference type="EMBL" id="LGAV01000010">
    <property type="protein sequence ID" value="KOS12626.1"/>
    <property type="molecule type" value="Genomic_DNA"/>
</dbReference>